<dbReference type="InterPro" id="IPR045747">
    <property type="entry name" value="CRISPR-assoc_prot_Cas6_N_sf"/>
</dbReference>
<proteinExistence type="inferred from homology"/>
<name>A0A1M4ZNW5_9CLOT</name>
<dbReference type="EMBL" id="FQVG01000041">
    <property type="protein sequence ID" value="SHF19681.1"/>
    <property type="molecule type" value="Genomic_DNA"/>
</dbReference>
<dbReference type="InterPro" id="IPR049435">
    <property type="entry name" value="Cas_Cas6_C"/>
</dbReference>
<dbReference type="GO" id="GO:0003723">
    <property type="term" value="F:RNA binding"/>
    <property type="evidence" value="ECO:0007669"/>
    <property type="project" value="UniProtKB-KW"/>
</dbReference>
<dbReference type="PANTHER" id="PTHR36984:SF1">
    <property type="entry name" value="CRISPR-ASSOCIATED ENDORIBONUCLEASE CAS6 1"/>
    <property type="match status" value="1"/>
</dbReference>
<dbReference type="NCBIfam" id="TIGR01877">
    <property type="entry name" value="cas_cas6"/>
    <property type="match status" value="1"/>
</dbReference>
<comment type="function">
    <text evidence="4">CRISPR (clustered regularly interspaced short palindromic repeat), is an adaptive immune system that provides protection against mobile genetic elements (viruses, transposable elements and conjugative plasmids). CRISPR clusters contain sequences complementary to antecedent mobile elements and target invading nucleic acids. CRISPR clusters are transcribed and processed into CRISPR RNA (crRNA).</text>
</comment>
<dbReference type="Proteomes" id="UP000184423">
    <property type="component" value="Unassembled WGS sequence"/>
</dbReference>
<feature type="active site" description="Proton acceptor" evidence="6">
    <location>
        <position position="28"/>
    </location>
</feature>
<evidence type="ECO:0000256" key="4">
    <source>
        <dbReference type="PIRNR" id="PIRNR005054"/>
    </source>
</evidence>
<dbReference type="Gene3D" id="3.30.70.1890">
    <property type="match status" value="1"/>
</dbReference>
<evidence type="ECO:0000313" key="9">
    <source>
        <dbReference type="Proteomes" id="UP000184423"/>
    </source>
</evidence>
<evidence type="ECO:0000256" key="2">
    <source>
        <dbReference type="ARBA" id="ARBA00022884"/>
    </source>
</evidence>
<gene>
    <name evidence="8" type="ORF">SAMN02746091_01975</name>
</gene>
<sequence>MRIILNLNSKDQQLLDINYNYYISAFIYSCLKEINEDMANKLHNEGFRCNYKNYKMFTFSNLFFENYKIEKERIIFSGNVKLSISSPFSEFIEYLVKSILFKEEIKLGSAKLKVDGISIPPIPEFKERMRFKTISPITMSTALLKEDGRLLKRDLYIEDERFIENIRRNVLAKYEIIHKKLPDDIRFDINFGKNTKGKLIKYKNGINIKGYLTDCEIIGNPELIEIAYECGLGDRNSLGFGMIECLEKY</sequence>
<evidence type="ECO:0000256" key="5">
    <source>
        <dbReference type="PIRSR" id="PIRSR005054-1"/>
    </source>
</evidence>
<keyword evidence="9" id="KW-1185">Reference proteome</keyword>
<dbReference type="GO" id="GO:0016788">
    <property type="term" value="F:hydrolase activity, acting on ester bonds"/>
    <property type="evidence" value="ECO:0007669"/>
    <property type="project" value="InterPro"/>
</dbReference>
<dbReference type="PIRSF" id="PIRSF005054">
    <property type="entry name" value="PF1131"/>
    <property type="match status" value="1"/>
</dbReference>
<evidence type="ECO:0000256" key="3">
    <source>
        <dbReference type="ARBA" id="ARBA00023118"/>
    </source>
</evidence>
<reference evidence="9" key="1">
    <citation type="submission" date="2016-11" db="EMBL/GenBank/DDBJ databases">
        <authorList>
            <person name="Varghese N."/>
            <person name="Submissions S."/>
        </authorList>
    </citation>
    <scope>NUCLEOTIDE SEQUENCE [LARGE SCALE GENOMIC DNA]</scope>
    <source>
        <strain evidence="9">DSM 10124</strain>
    </source>
</reference>
<dbReference type="RefSeq" id="WP_073249393.1">
    <property type="nucleotide sequence ID" value="NZ_FQVG01000041.1"/>
</dbReference>
<dbReference type="CDD" id="cd21140">
    <property type="entry name" value="Cas6_I-like"/>
    <property type="match status" value="1"/>
</dbReference>
<evidence type="ECO:0000256" key="1">
    <source>
        <dbReference type="ARBA" id="ARBA00005937"/>
    </source>
</evidence>
<dbReference type="Pfam" id="PF21350">
    <property type="entry name" value="Cas6_I-A"/>
    <property type="match status" value="1"/>
</dbReference>
<feature type="site" description="Transition state stabilizer" evidence="5">
    <location>
        <position position="55"/>
    </location>
</feature>
<organism evidence="8 9">
    <name type="scientific">Caloramator proteoclasticus DSM 10124</name>
    <dbReference type="NCBI Taxonomy" id="1121262"/>
    <lineage>
        <taxon>Bacteria</taxon>
        <taxon>Bacillati</taxon>
        <taxon>Bacillota</taxon>
        <taxon>Clostridia</taxon>
        <taxon>Eubacteriales</taxon>
        <taxon>Clostridiaceae</taxon>
        <taxon>Caloramator</taxon>
    </lineage>
</organism>
<dbReference type="Pfam" id="PF01881">
    <property type="entry name" value="Cas_Cas6_C"/>
    <property type="match status" value="1"/>
</dbReference>
<feature type="active site" description="Proton donor" evidence="6">
    <location>
        <position position="43"/>
    </location>
</feature>
<keyword evidence="3" id="KW-0051">Antiviral defense</keyword>
<dbReference type="PROSITE" id="PS51257">
    <property type="entry name" value="PROKAR_LIPOPROTEIN"/>
    <property type="match status" value="1"/>
</dbReference>
<keyword evidence="2" id="KW-0694">RNA-binding</keyword>
<dbReference type="PANTHER" id="PTHR36984">
    <property type="entry name" value="CRISPR-ASSOCIATED ENDORIBONUCLEASE CAS6 1"/>
    <property type="match status" value="1"/>
</dbReference>
<accession>A0A1M4ZNW5</accession>
<dbReference type="AlphaFoldDB" id="A0A1M4ZNW5"/>
<evidence type="ECO:0000313" key="8">
    <source>
        <dbReference type="EMBL" id="SHF19681.1"/>
    </source>
</evidence>
<evidence type="ECO:0000259" key="7">
    <source>
        <dbReference type="Pfam" id="PF01881"/>
    </source>
</evidence>
<dbReference type="Gene3D" id="3.30.70.1900">
    <property type="match status" value="1"/>
</dbReference>
<dbReference type="GO" id="GO:0051607">
    <property type="term" value="P:defense response to virus"/>
    <property type="evidence" value="ECO:0007669"/>
    <property type="project" value="UniProtKB-KW"/>
</dbReference>
<dbReference type="InterPro" id="IPR010156">
    <property type="entry name" value="CRISPR-assoc_prot_Cas6"/>
</dbReference>
<evidence type="ECO:0000256" key="6">
    <source>
        <dbReference type="PIRSR" id="PIRSR005054-50"/>
    </source>
</evidence>
<protein>
    <recommendedName>
        <fullName evidence="4">CRISPR-associated endoribonuclease</fullName>
    </recommendedName>
</protein>
<comment type="similarity">
    <text evidence="1 4">Belongs to the CRISPR-associated protein Cas6/Cse3/CasE family.</text>
</comment>
<feature type="domain" description="CRISPR associated protein Cas6 C-terminal" evidence="7">
    <location>
        <begin position="123"/>
        <end position="244"/>
    </location>
</feature>